<protein>
    <submittedName>
        <fullName evidence="2">Uncharacterized protein</fullName>
    </submittedName>
</protein>
<dbReference type="EMBL" id="JAWDGP010006036">
    <property type="protein sequence ID" value="KAK3748211.1"/>
    <property type="molecule type" value="Genomic_DNA"/>
</dbReference>
<dbReference type="Proteomes" id="UP001283361">
    <property type="component" value="Unassembled WGS sequence"/>
</dbReference>
<evidence type="ECO:0000313" key="3">
    <source>
        <dbReference type="Proteomes" id="UP001283361"/>
    </source>
</evidence>
<comment type="caution">
    <text evidence="2">The sequence shown here is derived from an EMBL/GenBank/DDBJ whole genome shotgun (WGS) entry which is preliminary data.</text>
</comment>
<gene>
    <name evidence="2" type="ORF">RRG08_039464</name>
</gene>
<evidence type="ECO:0000313" key="2">
    <source>
        <dbReference type="EMBL" id="KAK3748211.1"/>
    </source>
</evidence>
<proteinExistence type="predicted"/>
<feature type="region of interest" description="Disordered" evidence="1">
    <location>
        <begin position="117"/>
        <end position="183"/>
    </location>
</feature>
<accession>A0AAE0YK66</accession>
<dbReference type="AlphaFoldDB" id="A0AAE0YK66"/>
<organism evidence="2 3">
    <name type="scientific">Elysia crispata</name>
    <name type="common">lettuce slug</name>
    <dbReference type="NCBI Taxonomy" id="231223"/>
    <lineage>
        <taxon>Eukaryota</taxon>
        <taxon>Metazoa</taxon>
        <taxon>Spiralia</taxon>
        <taxon>Lophotrochozoa</taxon>
        <taxon>Mollusca</taxon>
        <taxon>Gastropoda</taxon>
        <taxon>Heterobranchia</taxon>
        <taxon>Euthyneura</taxon>
        <taxon>Panpulmonata</taxon>
        <taxon>Sacoglossa</taxon>
        <taxon>Placobranchoidea</taxon>
        <taxon>Plakobranchidae</taxon>
        <taxon>Elysia</taxon>
    </lineage>
</organism>
<evidence type="ECO:0000256" key="1">
    <source>
        <dbReference type="SAM" id="MobiDB-lite"/>
    </source>
</evidence>
<reference evidence="2" key="1">
    <citation type="journal article" date="2023" name="G3 (Bethesda)">
        <title>A reference genome for the long-term kleptoplast-retaining sea slug Elysia crispata morphotype clarki.</title>
        <authorList>
            <person name="Eastman K.E."/>
            <person name="Pendleton A.L."/>
            <person name="Shaikh M.A."/>
            <person name="Suttiyut T."/>
            <person name="Ogas R."/>
            <person name="Tomko P."/>
            <person name="Gavelis G."/>
            <person name="Widhalm J.R."/>
            <person name="Wisecaver J.H."/>
        </authorList>
    </citation>
    <scope>NUCLEOTIDE SEQUENCE</scope>
    <source>
        <strain evidence="2">ECLA1</strain>
    </source>
</reference>
<name>A0AAE0YK66_9GAST</name>
<keyword evidence="3" id="KW-1185">Reference proteome</keyword>
<sequence length="183" mass="19971">MSLNTGGQTNPVPEPSSLLWYSPIIQTSQALTKHRRTNQPGTRTKFSVVVFSHHPNLAGTDQTLEDKPTLYQNQVLCCEPSSLLWYSPINQTSQALTKHRRTNQPGTRTKFSVVVFSHQPNLTGTDKPEEQRHGRSQTRTNSSPSGGSSTVRGCDVCSSKEVGNNSGQREAPRPSPEGMGSPG</sequence>
<feature type="compositionally biased region" description="Polar residues" evidence="1">
    <location>
        <begin position="137"/>
        <end position="151"/>
    </location>
</feature>